<dbReference type="EMBL" id="GBRD01003331">
    <property type="protein sequence ID" value="JAG62490.1"/>
    <property type="molecule type" value="Transcribed_RNA"/>
</dbReference>
<dbReference type="InterPro" id="IPR039766">
    <property type="entry name" value="Vps53"/>
</dbReference>
<evidence type="ECO:0000256" key="1">
    <source>
        <dbReference type="ARBA" id="ARBA00004150"/>
    </source>
</evidence>
<protein>
    <recommendedName>
        <fullName evidence="4">Vacuolar protein sorting-associated protein 53 homolog</fullName>
    </recommendedName>
</protein>
<gene>
    <name evidence="13" type="primary">Vps53</name>
    <name evidence="11" type="ORF">CM83_66451</name>
    <name evidence="13" type="ORF">g.77921</name>
</gene>
<dbReference type="GO" id="GO:0005829">
    <property type="term" value="C:cytosol"/>
    <property type="evidence" value="ECO:0007669"/>
    <property type="project" value="GOC"/>
</dbReference>
<accession>A0A0A9XAK6</accession>
<evidence type="ECO:0000259" key="10">
    <source>
        <dbReference type="Pfam" id="PF16854"/>
    </source>
</evidence>
<evidence type="ECO:0000313" key="13">
    <source>
        <dbReference type="EMBL" id="JAP99705.1"/>
    </source>
</evidence>
<comment type="similarity">
    <text evidence="3">Belongs to the VPS53 family.</text>
</comment>
<evidence type="ECO:0000256" key="3">
    <source>
        <dbReference type="ARBA" id="ARBA00008628"/>
    </source>
</evidence>
<feature type="domain" description="Vps53 N-terminal" evidence="9">
    <location>
        <begin position="41"/>
        <end position="437"/>
    </location>
</feature>
<dbReference type="GO" id="GO:0042147">
    <property type="term" value="P:retrograde transport, endosome to Golgi"/>
    <property type="evidence" value="ECO:0007669"/>
    <property type="project" value="InterPro"/>
</dbReference>
<dbReference type="GO" id="GO:0010008">
    <property type="term" value="C:endosome membrane"/>
    <property type="evidence" value="ECO:0007669"/>
    <property type="project" value="UniProtKB-SubCell"/>
</dbReference>
<evidence type="ECO:0000256" key="2">
    <source>
        <dbReference type="ARBA" id="ARBA00004481"/>
    </source>
</evidence>
<feature type="domain" description="Vps53 C-terminal" evidence="10">
    <location>
        <begin position="694"/>
        <end position="777"/>
    </location>
</feature>
<dbReference type="Gene3D" id="1.10.357.110">
    <property type="entry name" value="Vacuolar protein sorting-associated protein 53, C-terminus"/>
    <property type="match status" value="1"/>
</dbReference>
<evidence type="ECO:0000256" key="8">
    <source>
        <dbReference type="SAM" id="Coils"/>
    </source>
</evidence>
<proteinExistence type="inferred from homology"/>
<evidence type="ECO:0000256" key="6">
    <source>
        <dbReference type="ARBA" id="ARBA00023034"/>
    </source>
</evidence>
<name>A0A0A9XAK6_LYGHE</name>
<dbReference type="InterPro" id="IPR031745">
    <property type="entry name" value="Vps53_C"/>
</dbReference>
<dbReference type="PANTHER" id="PTHR12820:SF0">
    <property type="entry name" value="VACUOLAR PROTEIN SORTING-ASSOCIATED PROTEIN 53 HOMOLOG"/>
    <property type="match status" value="1"/>
</dbReference>
<keyword evidence="6" id="KW-0333">Golgi apparatus</keyword>
<evidence type="ECO:0000313" key="12">
    <source>
        <dbReference type="EMBL" id="JAG62490.1"/>
    </source>
</evidence>
<dbReference type="AlphaFoldDB" id="A0A0A9XAK6"/>
<comment type="subcellular location">
    <subcellularLocation>
        <location evidence="2">Endosome membrane</location>
        <topology evidence="2">Peripheral membrane protein</topology>
    </subcellularLocation>
    <subcellularLocation>
        <location evidence="1">Golgi apparatus</location>
        <location evidence="1">trans-Golgi network membrane</location>
        <topology evidence="1">Peripheral membrane protein</topology>
    </subcellularLocation>
</comment>
<dbReference type="Pfam" id="PF16854">
    <property type="entry name" value="VPS53_C"/>
    <property type="match status" value="1"/>
</dbReference>
<dbReference type="PANTHER" id="PTHR12820">
    <property type="entry name" value="VACUOLAR SORTING PROTEIN 53"/>
    <property type="match status" value="1"/>
</dbReference>
<keyword evidence="8" id="KW-0175">Coiled coil</keyword>
<dbReference type="Pfam" id="PF04100">
    <property type="entry name" value="Vps53_N"/>
    <property type="match status" value="1"/>
</dbReference>
<reference evidence="13" key="4">
    <citation type="journal article" date="2016" name="Gigascience">
        <title>De novo construction of an expanded transcriptome assembly for the western tarnished plant bug, Lygus hesperus.</title>
        <authorList>
            <person name="Tassone E.E."/>
            <person name="Geib S.M."/>
            <person name="Hall B."/>
            <person name="Fabrick J.A."/>
            <person name="Brent C.S."/>
            <person name="Hull J.J."/>
        </authorList>
    </citation>
    <scope>NUCLEOTIDE SEQUENCE</scope>
</reference>
<reference evidence="12" key="3">
    <citation type="submission" date="2014-09" db="EMBL/GenBank/DDBJ databases">
        <authorList>
            <person name="Magalhaes I.L.F."/>
            <person name="Oliveira U."/>
            <person name="Santos F.R."/>
            <person name="Vidigal T.H.D.A."/>
            <person name="Brescovit A.D."/>
            <person name="Santos A.J."/>
        </authorList>
    </citation>
    <scope>NUCLEOTIDE SEQUENCE</scope>
</reference>
<evidence type="ECO:0000313" key="11">
    <source>
        <dbReference type="EMBL" id="JAG16661.1"/>
    </source>
</evidence>
<evidence type="ECO:0000256" key="7">
    <source>
        <dbReference type="ARBA" id="ARBA00023136"/>
    </source>
</evidence>
<evidence type="ECO:0000259" key="9">
    <source>
        <dbReference type="Pfam" id="PF04100"/>
    </source>
</evidence>
<dbReference type="InterPro" id="IPR038260">
    <property type="entry name" value="Vps53_C_sf"/>
</dbReference>
<dbReference type="EMBL" id="GBHO01026943">
    <property type="protein sequence ID" value="JAG16661.1"/>
    <property type="molecule type" value="Transcribed_RNA"/>
</dbReference>
<keyword evidence="5" id="KW-0967">Endosome</keyword>
<keyword evidence="7" id="KW-0472">Membrane</keyword>
<reference evidence="11" key="1">
    <citation type="journal article" date="2014" name="PLoS ONE">
        <title>Transcriptome-Based Identification of ABC Transporters in the Western Tarnished Plant Bug Lygus hesperus.</title>
        <authorList>
            <person name="Hull J.J."/>
            <person name="Chaney K."/>
            <person name="Geib S.M."/>
            <person name="Fabrick J.A."/>
            <person name="Brent C.S."/>
            <person name="Walsh D."/>
            <person name="Lavine L.C."/>
        </authorList>
    </citation>
    <scope>NUCLEOTIDE SEQUENCE</scope>
</reference>
<feature type="coiled-coil region" evidence="8">
    <location>
        <begin position="105"/>
        <end position="146"/>
    </location>
</feature>
<dbReference type="EMBL" id="GDHC01018923">
    <property type="protein sequence ID" value="JAP99705.1"/>
    <property type="molecule type" value="Transcribed_RNA"/>
</dbReference>
<evidence type="ECO:0000256" key="4">
    <source>
        <dbReference type="ARBA" id="ARBA00014103"/>
    </source>
</evidence>
<evidence type="ECO:0000256" key="5">
    <source>
        <dbReference type="ARBA" id="ARBA00022753"/>
    </source>
</evidence>
<dbReference type="GO" id="GO:0000938">
    <property type="term" value="C:GARP complex"/>
    <property type="evidence" value="ECO:0007669"/>
    <property type="project" value="InterPro"/>
</dbReference>
<dbReference type="InterPro" id="IPR007234">
    <property type="entry name" value="Vps53_N"/>
</dbReference>
<reference evidence="11" key="2">
    <citation type="submission" date="2014-07" db="EMBL/GenBank/DDBJ databases">
        <authorList>
            <person name="Hull J."/>
        </authorList>
    </citation>
    <scope>NUCLEOTIDE SEQUENCE</scope>
</reference>
<sequence length="823" mass="93112">MNVGDDEDYAEEGSSEVINFPEEVQKAIDQVIPSADPLDQPDFDPVNYINSIFPTEQSLSNLDEFLNKMETEIRKIDGEIRSVVRGQTTSGMDGRAALEDAHKVMRQLFAQITDIKSKAEQSEETVREITRDIKQLDCAKKNLTSAITTLNHLHMLTGGVEALKNLTSRRQYGEIVMPLEAVTEVMKHFEAYKDIPQIRELGDQVREIQTSLSRQIMQDFQDAFTGPNAKTFVPNRQLAEACLVVSILDPKTKKDLLKWFVNLQLSEYQVLFHESEDNAWLDKLDRRYVWFKKHLLQCEDKFGAMFPPNWEVSERITVEFCNLTRGELSRIMAKRTNEIDVKLLLFAIQKTVALENLLAKRFSGCTLTEDTPSPIIEKPAKIIMEEDEDEEKGDPKTKIVSPFTGIISECFQPYLSIYIDSLDRNMAELLDRSVADAKADFSREGLPGQSIGVLSSCADLFVFYKKCLVQCNQLSNGNPMLLLAGIFQKYLREYASKVLQNNLPKVGVAASSLGTSVTNITRDLRDLSTGLIQNFLKEGEAARFTKSEEARICCILTTAEYCLETTQQLERTLKDKIEPAFSEKINLSQEQDVFNNVISNCIQLLVQDLELACEPSLTVMSKTSWQNVESVGDQSPYVSSITAHLKTTVPLIRDNLASSRKYFTQFCIKFVNSFIPKFIHSIYKCKPLSTAGAEQLLLDAHSLKTVLLGLPMIGSQVIREAPQSFTKIVVKGMTRAEMILKVVMSETDESRIVDQFVKLLPESDIQEFQKVLEMKGLNSKDKNHLLTLFKQKRPNQQAVTLPTTPKHDTSNIQKLNNLIKKTF</sequence>
<organism evidence="11">
    <name type="scientific">Lygus hesperus</name>
    <name type="common">Western plant bug</name>
    <dbReference type="NCBI Taxonomy" id="30085"/>
    <lineage>
        <taxon>Eukaryota</taxon>
        <taxon>Metazoa</taxon>
        <taxon>Ecdysozoa</taxon>
        <taxon>Arthropoda</taxon>
        <taxon>Hexapoda</taxon>
        <taxon>Insecta</taxon>
        <taxon>Pterygota</taxon>
        <taxon>Neoptera</taxon>
        <taxon>Paraneoptera</taxon>
        <taxon>Hemiptera</taxon>
        <taxon>Heteroptera</taxon>
        <taxon>Panheteroptera</taxon>
        <taxon>Cimicomorpha</taxon>
        <taxon>Miridae</taxon>
        <taxon>Mirini</taxon>
        <taxon>Lygus</taxon>
    </lineage>
</organism>